<evidence type="ECO:0000256" key="8">
    <source>
        <dbReference type="ARBA" id="ARBA00022777"/>
    </source>
</evidence>
<evidence type="ECO:0000259" key="16">
    <source>
        <dbReference type="PROSITE" id="PS50042"/>
    </source>
</evidence>
<dbReference type="PANTHER" id="PTHR24353:SF37">
    <property type="entry name" value="CAMP-DEPENDENT PROTEIN KINASE CATALYTIC SUBUNIT PRKX"/>
    <property type="match status" value="1"/>
</dbReference>
<sequence>MEALSNQEDQFSTSSHHQLFSNALSDIKTQMQTKRPAIPRMSIMQQSVKVPKSVALADPVKDAANTAIESIRQMLESIKDVQGKMAELDLQSIPIPSNDLVAPDPSIGSHKSKKAKRREQIIGESLDNEVIDLEIIPKSDETRQCLEQTLQNHFLFSDLEPEGVKDVIDTMVQDEALAGMVIIAQGESGEKEDKFYVLEHGRAQVKVNGDAKGYIEPGSAFGELALMWNSPRAATIIATEDCSLWTLSRPLFRRLLATTSSNQTVMLCNFLKNVDLLKPLGNQETTKIARALRAAIYNDGEYIIRQGDEGEVFYMIYKGTVVCTRNEEDGHERELIRLGPGEFFGERALQKKEKRAANCIACGDVECFTLSLEQFDLLLGSIQDIMYQITTARILKGIKMLQGLSDEALYTLTTYFEKEYFKEGEHVIEEGTEGDHFYVVHAGSVSVTQWSSSLNSNVELELLGSGQYFGEIALLRRLPRTATVTVTSDVAELLVMHREAFQTFMAPFEQQLQEEMALRDAVASSKKADLQGNDKMVAEQFPSLMQNEGFAGSGRSRNESMAIAIEKRAAVMDQVVLEDLEPQGTLGTGTFGKVVMVTHRITGEVSALKCLAKAHLIRTQQQQNVRREKTAMQVMDHPFVVELRGTLSDSNQVYLLLEYVPGGELWTLIYEKRPPSCMGQWGGLSLRSSMLFSAMCISAFEHIHNWSFCYRDLKPENLLVDCFGYLKIADFGFAKKLPYELHGKTEDRTFTLCGTPEYMAPEIVLSRGHDKAVDYWACGILIYEMLCGTTPFEADSQQETFERIVYSQRYLRFPLGFDPHAKSLIRKLLESNSALRLGSLRGGIEDIKDHLFFSAHELDWEQLYQRDVEVEYVPIEGDGGGVGGEGEGGEDGGGGWGLSGDAVEEFQGGEEDPFADF</sequence>
<dbReference type="GO" id="GO:0030553">
    <property type="term" value="F:cGMP binding"/>
    <property type="evidence" value="ECO:0007669"/>
    <property type="project" value="UniProtKB-KW"/>
</dbReference>
<dbReference type="OrthoDB" id="417078at2759"/>
<evidence type="ECO:0000256" key="12">
    <source>
        <dbReference type="ARBA" id="ARBA00024113"/>
    </source>
</evidence>
<dbReference type="InterPro" id="IPR014710">
    <property type="entry name" value="RmlC-like_jellyroll"/>
</dbReference>
<dbReference type="InterPro" id="IPR000595">
    <property type="entry name" value="cNMP-bd_dom"/>
</dbReference>
<dbReference type="PROSITE" id="PS00889">
    <property type="entry name" value="CNMP_BINDING_2"/>
    <property type="match status" value="2"/>
</dbReference>
<dbReference type="InterPro" id="IPR017441">
    <property type="entry name" value="Protein_kinase_ATP_BS"/>
</dbReference>
<dbReference type="SUPFAM" id="SSF51206">
    <property type="entry name" value="cAMP-binding domain-like"/>
    <property type="match status" value="3"/>
</dbReference>
<feature type="binding site" evidence="13">
    <location>
        <position position="609"/>
    </location>
    <ligand>
        <name>ATP</name>
        <dbReference type="ChEBI" id="CHEBI:30616"/>
    </ligand>
</feature>
<feature type="domain" description="Protein kinase" evidence="15">
    <location>
        <begin position="580"/>
        <end position="853"/>
    </location>
</feature>
<dbReference type="PROSITE" id="PS50042">
    <property type="entry name" value="CNMP_BINDING_3"/>
    <property type="match status" value="3"/>
</dbReference>
<evidence type="ECO:0000256" key="7">
    <source>
        <dbReference type="ARBA" id="ARBA00022741"/>
    </source>
</evidence>
<evidence type="ECO:0000256" key="14">
    <source>
        <dbReference type="SAM" id="MobiDB-lite"/>
    </source>
</evidence>
<dbReference type="FunFam" id="3.30.200.20:FF:000042">
    <property type="entry name" value="Aurora kinase A"/>
    <property type="match status" value="1"/>
</dbReference>
<accession>A0A9W7L9I8</accession>
<feature type="compositionally biased region" description="Acidic residues" evidence="14">
    <location>
        <begin position="902"/>
        <end position="917"/>
    </location>
</feature>
<dbReference type="InterPro" id="IPR000719">
    <property type="entry name" value="Prot_kinase_dom"/>
</dbReference>
<dbReference type="GO" id="GO:0046872">
    <property type="term" value="F:metal ion binding"/>
    <property type="evidence" value="ECO:0007669"/>
    <property type="project" value="UniProtKB-KW"/>
</dbReference>
<comment type="cofactor">
    <cofactor evidence="1">
        <name>Mg(2+)</name>
        <dbReference type="ChEBI" id="CHEBI:18420"/>
    </cofactor>
</comment>
<evidence type="ECO:0000256" key="1">
    <source>
        <dbReference type="ARBA" id="ARBA00001946"/>
    </source>
</evidence>
<proteinExistence type="predicted"/>
<evidence type="ECO:0000256" key="3">
    <source>
        <dbReference type="ARBA" id="ARBA00022527"/>
    </source>
</evidence>
<keyword evidence="4" id="KW-0140">cGMP</keyword>
<dbReference type="PROSITE" id="PS00108">
    <property type="entry name" value="PROTEIN_KINASE_ST"/>
    <property type="match status" value="1"/>
</dbReference>
<evidence type="ECO:0000313" key="18">
    <source>
        <dbReference type="Proteomes" id="UP001165065"/>
    </source>
</evidence>
<dbReference type="InterPro" id="IPR018490">
    <property type="entry name" value="cNMP-bd_dom_sf"/>
</dbReference>
<dbReference type="Proteomes" id="UP001165065">
    <property type="component" value="Unassembled WGS sequence"/>
</dbReference>
<evidence type="ECO:0000313" key="17">
    <source>
        <dbReference type="EMBL" id="GMI40080.1"/>
    </source>
</evidence>
<feature type="region of interest" description="Disordered" evidence="14">
    <location>
        <begin position="875"/>
        <end position="917"/>
    </location>
</feature>
<dbReference type="GO" id="GO:0005524">
    <property type="term" value="F:ATP binding"/>
    <property type="evidence" value="ECO:0007669"/>
    <property type="project" value="UniProtKB-UniRule"/>
</dbReference>
<evidence type="ECO:0000256" key="11">
    <source>
        <dbReference type="ARBA" id="ARBA00022992"/>
    </source>
</evidence>
<dbReference type="SMART" id="SM00220">
    <property type="entry name" value="S_TKc"/>
    <property type="match status" value="1"/>
</dbReference>
<dbReference type="PRINTS" id="PR00103">
    <property type="entry name" value="CAMPKINASE"/>
</dbReference>
<keyword evidence="9 13" id="KW-0067">ATP-binding</keyword>
<dbReference type="GO" id="GO:0005952">
    <property type="term" value="C:cAMP-dependent protein kinase complex"/>
    <property type="evidence" value="ECO:0007669"/>
    <property type="project" value="TreeGrafter"/>
</dbReference>
<dbReference type="SUPFAM" id="SSF56112">
    <property type="entry name" value="Protein kinase-like (PK-like)"/>
    <property type="match status" value="1"/>
</dbReference>
<dbReference type="Gene3D" id="2.60.120.10">
    <property type="entry name" value="Jelly Rolls"/>
    <property type="match status" value="3"/>
</dbReference>
<evidence type="ECO:0000256" key="4">
    <source>
        <dbReference type="ARBA" id="ARBA00022535"/>
    </source>
</evidence>
<evidence type="ECO:0000256" key="9">
    <source>
        <dbReference type="ARBA" id="ARBA00022840"/>
    </source>
</evidence>
<evidence type="ECO:0000256" key="6">
    <source>
        <dbReference type="ARBA" id="ARBA00022723"/>
    </source>
</evidence>
<dbReference type="FunFam" id="1.10.510.10:FF:000571">
    <property type="entry name" value="Maternal embryonic leucine zipper kinase"/>
    <property type="match status" value="1"/>
</dbReference>
<reference evidence="18" key="1">
    <citation type="journal article" date="2023" name="Commun. Biol.">
        <title>Genome analysis of Parmales, the sister group of diatoms, reveals the evolutionary specialization of diatoms from phago-mixotrophs to photoautotrophs.</title>
        <authorList>
            <person name="Ban H."/>
            <person name="Sato S."/>
            <person name="Yoshikawa S."/>
            <person name="Yamada K."/>
            <person name="Nakamura Y."/>
            <person name="Ichinomiya M."/>
            <person name="Sato N."/>
            <person name="Blanc-Mathieu R."/>
            <person name="Endo H."/>
            <person name="Kuwata A."/>
            <person name="Ogata H."/>
        </authorList>
    </citation>
    <scope>NUCLEOTIDE SEQUENCE [LARGE SCALE GENOMIC DNA]</scope>
</reference>
<dbReference type="Pfam" id="PF00069">
    <property type="entry name" value="Pkinase"/>
    <property type="match status" value="1"/>
</dbReference>
<keyword evidence="18" id="KW-1185">Reference proteome</keyword>
<gene>
    <name evidence="17" type="ORF">TrCOL_g940</name>
</gene>
<feature type="domain" description="Cyclic nucleotide-binding" evidence="16">
    <location>
        <begin position="155"/>
        <end position="273"/>
    </location>
</feature>
<dbReference type="EMBL" id="BRYA01000118">
    <property type="protein sequence ID" value="GMI40080.1"/>
    <property type="molecule type" value="Genomic_DNA"/>
</dbReference>
<feature type="region of interest" description="Disordered" evidence="14">
    <location>
        <begin position="97"/>
        <end position="118"/>
    </location>
</feature>
<keyword evidence="5" id="KW-0808">Transferase</keyword>
<dbReference type="InterPro" id="IPR008271">
    <property type="entry name" value="Ser/Thr_kinase_AS"/>
</dbReference>
<feature type="compositionally biased region" description="Gly residues" evidence="14">
    <location>
        <begin position="877"/>
        <end position="898"/>
    </location>
</feature>
<keyword evidence="7 13" id="KW-0547">Nucleotide-binding</keyword>
<evidence type="ECO:0000256" key="2">
    <source>
        <dbReference type="ARBA" id="ARBA00022490"/>
    </source>
</evidence>
<evidence type="ECO:0000259" key="15">
    <source>
        <dbReference type="PROSITE" id="PS50011"/>
    </source>
</evidence>
<dbReference type="PROSITE" id="PS00888">
    <property type="entry name" value="CNMP_BINDING_1"/>
    <property type="match status" value="2"/>
</dbReference>
<dbReference type="GO" id="GO:0004691">
    <property type="term" value="F:cAMP-dependent protein kinase activity"/>
    <property type="evidence" value="ECO:0007669"/>
    <property type="project" value="TreeGrafter"/>
</dbReference>
<evidence type="ECO:0000256" key="5">
    <source>
        <dbReference type="ARBA" id="ARBA00022679"/>
    </source>
</evidence>
<dbReference type="Pfam" id="PF00027">
    <property type="entry name" value="cNMP_binding"/>
    <property type="match status" value="3"/>
</dbReference>
<dbReference type="AlphaFoldDB" id="A0A9W7L9I8"/>
<feature type="domain" description="Cyclic nucleotide-binding" evidence="16">
    <location>
        <begin position="400"/>
        <end position="507"/>
    </location>
</feature>
<dbReference type="CDD" id="cd00038">
    <property type="entry name" value="CAP_ED"/>
    <property type="match status" value="3"/>
</dbReference>
<protein>
    <recommendedName>
        <fullName evidence="12">cGMP-dependent protein kinase</fullName>
    </recommendedName>
</protein>
<feature type="domain" description="Cyclic nucleotide-binding" evidence="16">
    <location>
        <begin position="276"/>
        <end position="396"/>
    </location>
</feature>
<evidence type="ECO:0000256" key="10">
    <source>
        <dbReference type="ARBA" id="ARBA00022842"/>
    </source>
</evidence>
<dbReference type="PANTHER" id="PTHR24353">
    <property type="entry name" value="CYCLIC NUCLEOTIDE-DEPENDENT PROTEIN KINASE"/>
    <property type="match status" value="1"/>
</dbReference>
<keyword evidence="10" id="KW-0460">Magnesium</keyword>
<comment type="caution">
    <text evidence="17">The sequence shown here is derived from an EMBL/GenBank/DDBJ whole genome shotgun (WGS) entry which is preliminary data.</text>
</comment>
<keyword evidence="8" id="KW-0418">Kinase</keyword>
<keyword evidence="3" id="KW-0723">Serine/threonine-protein kinase</keyword>
<dbReference type="PROSITE" id="PS50011">
    <property type="entry name" value="PROTEIN_KINASE_DOM"/>
    <property type="match status" value="1"/>
</dbReference>
<dbReference type="Gene3D" id="3.30.200.20">
    <property type="entry name" value="Phosphorylase Kinase, domain 1"/>
    <property type="match status" value="1"/>
</dbReference>
<name>A0A9W7L9I8_9STRA</name>
<dbReference type="InterPro" id="IPR011009">
    <property type="entry name" value="Kinase-like_dom_sf"/>
</dbReference>
<keyword evidence="11" id="KW-0142">cGMP-binding</keyword>
<keyword evidence="6" id="KW-0479">Metal-binding</keyword>
<dbReference type="Gene3D" id="1.10.510.10">
    <property type="entry name" value="Transferase(Phosphotransferase) domain 1"/>
    <property type="match status" value="1"/>
</dbReference>
<dbReference type="PROSITE" id="PS00107">
    <property type="entry name" value="PROTEIN_KINASE_ATP"/>
    <property type="match status" value="1"/>
</dbReference>
<dbReference type="SMART" id="SM00100">
    <property type="entry name" value="cNMP"/>
    <property type="match status" value="3"/>
</dbReference>
<organism evidence="17 18">
    <name type="scientific">Triparma columacea</name>
    <dbReference type="NCBI Taxonomy" id="722753"/>
    <lineage>
        <taxon>Eukaryota</taxon>
        <taxon>Sar</taxon>
        <taxon>Stramenopiles</taxon>
        <taxon>Ochrophyta</taxon>
        <taxon>Bolidophyceae</taxon>
        <taxon>Parmales</taxon>
        <taxon>Triparmaceae</taxon>
        <taxon>Triparma</taxon>
    </lineage>
</organism>
<dbReference type="InterPro" id="IPR018488">
    <property type="entry name" value="cNMP-bd_CS"/>
</dbReference>
<evidence type="ECO:0000256" key="13">
    <source>
        <dbReference type="PROSITE-ProRule" id="PRU10141"/>
    </source>
</evidence>
<keyword evidence="2" id="KW-0963">Cytoplasm</keyword>